<proteinExistence type="predicted"/>
<dbReference type="PANTHER" id="PTHR45627:SF1">
    <property type="entry name" value="ADENYLATE CYCLASE TYPE 8"/>
    <property type="match status" value="1"/>
</dbReference>
<evidence type="ECO:0000259" key="13">
    <source>
        <dbReference type="PROSITE" id="PS50125"/>
    </source>
</evidence>
<dbReference type="SUPFAM" id="SSF55073">
    <property type="entry name" value="Nucleotide cyclase"/>
    <property type="match status" value="1"/>
</dbReference>
<dbReference type="EC" id="4.6.1.1" evidence="3"/>
<dbReference type="Gene3D" id="3.30.70.1230">
    <property type="entry name" value="Nucleotide cyclase"/>
    <property type="match status" value="1"/>
</dbReference>
<dbReference type="GO" id="GO:0046872">
    <property type="term" value="F:metal ion binding"/>
    <property type="evidence" value="ECO:0007669"/>
    <property type="project" value="UniProtKB-KW"/>
</dbReference>
<evidence type="ECO:0000256" key="3">
    <source>
        <dbReference type="ARBA" id="ARBA00012201"/>
    </source>
</evidence>
<feature type="domain" description="Guanylate cyclase" evidence="13">
    <location>
        <begin position="341"/>
        <end position="430"/>
    </location>
</feature>
<evidence type="ECO:0000256" key="4">
    <source>
        <dbReference type="ARBA" id="ARBA00022692"/>
    </source>
</evidence>
<comment type="caution">
    <text evidence="14">The sequence shown here is derived from an EMBL/GenBank/DDBJ whole genome shotgun (WGS) entry which is preliminary data.</text>
</comment>
<evidence type="ECO:0000256" key="10">
    <source>
        <dbReference type="ARBA" id="ARBA00023136"/>
    </source>
</evidence>
<dbReference type="OrthoDB" id="2107370at2759"/>
<dbReference type="SMART" id="SM00044">
    <property type="entry name" value="CYCc"/>
    <property type="match status" value="1"/>
</dbReference>
<sequence length="430" mass="49736">PRQYKTKALWTNAVKRLSIERKKRKDFASIAFAMMNQKQIVEEAKKDNQNVIKQDSTDIVSNHVPGQTSNRSSIGNGKIDERMDFVNNYNYSHPDFFSRDDDPSDAAREDFASVFKRGLMYKGIYWPSLTNSFQCKHLELAYLRYSHRQRQKALIIVNIVDFLLKAALIVVWAIQREDNSTSSNSDDDNWFTNIIWSVCCMSINIAVCILGWWRCFANNYLHWTAVCTWLLLTTQSFGDGFGFDIKEDLVWYVLFTVFVPYAMLPLPLRWCMIAGCLSAVGHIIVISVELYYNENFKISISVLPDFVAKEMIRDIEREERGGVFQPHQFHKIYIHRYENVSILFADIKGFTALASQCSAQELVRILNDLFARFDKLAAENYCLRIKLLGDCYYCVSGLPTPRSDHAHCCVEMGLHMIKAIRDTRHKTQVS</sequence>
<feature type="transmembrane region" description="Helical" evidence="12">
    <location>
        <begin position="273"/>
        <end position="292"/>
    </location>
</feature>
<evidence type="ECO:0000256" key="2">
    <source>
        <dbReference type="ARBA" id="ARBA00004141"/>
    </source>
</evidence>
<evidence type="ECO:0000256" key="6">
    <source>
        <dbReference type="ARBA" id="ARBA00022741"/>
    </source>
</evidence>
<evidence type="ECO:0000256" key="5">
    <source>
        <dbReference type="ARBA" id="ARBA00022723"/>
    </source>
</evidence>
<comment type="catalytic activity">
    <reaction evidence="1">
        <text>ATP = 3',5'-cyclic AMP + diphosphate</text>
        <dbReference type="Rhea" id="RHEA:15389"/>
        <dbReference type="ChEBI" id="CHEBI:30616"/>
        <dbReference type="ChEBI" id="CHEBI:33019"/>
        <dbReference type="ChEBI" id="CHEBI:58165"/>
        <dbReference type="EC" id="4.6.1.1"/>
    </reaction>
</comment>
<evidence type="ECO:0000256" key="1">
    <source>
        <dbReference type="ARBA" id="ARBA00001593"/>
    </source>
</evidence>
<dbReference type="CDD" id="cd07302">
    <property type="entry name" value="CHD"/>
    <property type="match status" value="1"/>
</dbReference>
<dbReference type="Pfam" id="PF00211">
    <property type="entry name" value="Guanylate_cyc"/>
    <property type="match status" value="1"/>
</dbReference>
<feature type="transmembrane region" description="Helical" evidence="12">
    <location>
        <begin position="194"/>
        <end position="213"/>
    </location>
</feature>
<name>A0A482W459_ASBVE</name>
<dbReference type="GO" id="GO:0006171">
    <property type="term" value="P:cAMP biosynthetic process"/>
    <property type="evidence" value="ECO:0007669"/>
    <property type="project" value="TreeGrafter"/>
</dbReference>
<evidence type="ECO:0000256" key="8">
    <source>
        <dbReference type="ARBA" id="ARBA00022842"/>
    </source>
</evidence>
<keyword evidence="10 12" id="KW-0472">Membrane</keyword>
<dbReference type="GO" id="GO:0005886">
    <property type="term" value="C:plasma membrane"/>
    <property type="evidence" value="ECO:0007669"/>
    <property type="project" value="TreeGrafter"/>
</dbReference>
<dbReference type="PROSITE" id="PS50125">
    <property type="entry name" value="GUANYLATE_CYCLASE_2"/>
    <property type="match status" value="1"/>
</dbReference>
<dbReference type="PANTHER" id="PTHR45627">
    <property type="entry name" value="ADENYLATE CYCLASE TYPE 1"/>
    <property type="match status" value="1"/>
</dbReference>
<dbReference type="AlphaFoldDB" id="A0A482W459"/>
<dbReference type="InterPro" id="IPR001054">
    <property type="entry name" value="A/G_cyclase"/>
</dbReference>
<keyword evidence="15" id="KW-1185">Reference proteome</keyword>
<keyword evidence="7" id="KW-0067">ATP-binding</keyword>
<protein>
    <recommendedName>
        <fullName evidence="3">adenylate cyclase</fullName>
        <ecNumber evidence="3">4.6.1.1</ecNumber>
    </recommendedName>
</protein>
<dbReference type="Proteomes" id="UP000292052">
    <property type="component" value="Unassembled WGS sequence"/>
</dbReference>
<dbReference type="InterPro" id="IPR029787">
    <property type="entry name" value="Nucleotide_cyclase"/>
</dbReference>
<dbReference type="GO" id="GO:0007189">
    <property type="term" value="P:adenylate cyclase-activating G protein-coupled receptor signaling pathway"/>
    <property type="evidence" value="ECO:0007669"/>
    <property type="project" value="TreeGrafter"/>
</dbReference>
<reference evidence="14 15" key="1">
    <citation type="submission" date="2017-03" db="EMBL/GenBank/DDBJ databases">
        <title>Genome of the blue death feigning beetle - Asbolus verrucosus.</title>
        <authorList>
            <person name="Rider S.D."/>
        </authorList>
    </citation>
    <scope>NUCLEOTIDE SEQUENCE [LARGE SCALE GENOMIC DNA]</scope>
    <source>
        <strain evidence="14">Butters</strain>
        <tissue evidence="14">Head and leg muscle</tissue>
    </source>
</reference>
<feature type="transmembrane region" description="Helical" evidence="12">
    <location>
        <begin position="153"/>
        <end position="174"/>
    </location>
</feature>
<dbReference type="GO" id="GO:0004016">
    <property type="term" value="F:adenylate cyclase activity"/>
    <property type="evidence" value="ECO:0007669"/>
    <property type="project" value="UniProtKB-EC"/>
</dbReference>
<evidence type="ECO:0000256" key="12">
    <source>
        <dbReference type="SAM" id="Phobius"/>
    </source>
</evidence>
<keyword evidence="9 12" id="KW-1133">Transmembrane helix</keyword>
<dbReference type="GO" id="GO:0005524">
    <property type="term" value="F:ATP binding"/>
    <property type="evidence" value="ECO:0007669"/>
    <property type="project" value="UniProtKB-KW"/>
</dbReference>
<dbReference type="GO" id="GO:0035556">
    <property type="term" value="P:intracellular signal transduction"/>
    <property type="evidence" value="ECO:0007669"/>
    <property type="project" value="InterPro"/>
</dbReference>
<evidence type="ECO:0000313" key="15">
    <source>
        <dbReference type="Proteomes" id="UP000292052"/>
    </source>
</evidence>
<gene>
    <name evidence="14" type="ORF">BDFB_007743</name>
</gene>
<keyword evidence="4 12" id="KW-0812">Transmembrane</keyword>
<keyword evidence="6" id="KW-0547">Nucleotide-binding</keyword>
<evidence type="ECO:0000313" key="14">
    <source>
        <dbReference type="EMBL" id="RZC39563.1"/>
    </source>
</evidence>
<keyword evidence="8" id="KW-0460">Magnesium</keyword>
<dbReference type="EMBL" id="QDEB01033288">
    <property type="protein sequence ID" value="RZC39563.1"/>
    <property type="molecule type" value="Genomic_DNA"/>
</dbReference>
<dbReference type="STRING" id="1661398.A0A482W459"/>
<accession>A0A482W459</accession>
<keyword evidence="11" id="KW-0456">Lyase</keyword>
<evidence type="ECO:0000256" key="7">
    <source>
        <dbReference type="ARBA" id="ARBA00022840"/>
    </source>
</evidence>
<organism evidence="14 15">
    <name type="scientific">Asbolus verrucosus</name>
    <name type="common">Desert ironclad beetle</name>
    <dbReference type="NCBI Taxonomy" id="1661398"/>
    <lineage>
        <taxon>Eukaryota</taxon>
        <taxon>Metazoa</taxon>
        <taxon>Ecdysozoa</taxon>
        <taxon>Arthropoda</taxon>
        <taxon>Hexapoda</taxon>
        <taxon>Insecta</taxon>
        <taxon>Pterygota</taxon>
        <taxon>Neoptera</taxon>
        <taxon>Endopterygota</taxon>
        <taxon>Coleoptera</taxon>
        <taxon>Polyphaga</taxon>
        <taxon>Cucujiformia</taxon>
        <taxon>Tenebrionidae</taxon>
        <taxon>Pimeliinae</taxon>
        <taxon>Asbolus</taxon>
    </lineage>
</organism>
<feature type="non-terminal residue" evidence="14">
    <location>
        <position position="1"/>
    </location>
</feature>
<keyword evidence="5" id="KW-0479">Metal-binding</keyword>
<feature type="transmembrane region" description="Helical" evidence="12">
    <location>
        <begin position="249"/>
        <end position="266"/>
    </location>
</feature>
<evidence type="ECO:0000256" key="9">
    <source>
        <dbReference type="ARBA" id="ARBA00022989"/>
    </source>
</evidence>
<comment type="subcellular location">
    <subcellularLocation>
        <location evidence="2">Membrane</location>
        <topology evidence="2">Multi-pass membrane protein</topology>
    </subcellularLocation>
</comment>
<evidence type="ECO:0000256" key="11">
    <source>
        <dbReference type="ARBA" id="ARBA00023239"/>
    </source>
</evidence>